<evidence type="ECO:0000313" key="14">
    <source>
        <dbReference type="Proteomes" id="UP001603857"/>
    </source>
</evidence>
<evidence type="ECO:0000256" key="5">
    <source>
        <dbReference type="ARBA" id="ARBA00023145"/>
    </source>
</evidence>
<evidence type="ECO:0000256" key="3">
    <source>
        <dbReference type="ARBA" id="ARBA00022801"/>
    </source>
</evidence>
<dbReference type="EMBL" id="JBGMDY010000011">
    <property type="protein sequence ID" value="KAL2318506.1"/>
    <property type="molecule type" value="Genomic_DNA"/>
</dbReference>
<dbReference type="SMART" id="SM00645">
    <property type="entry name" value="Pept_C1"/>
    <property type="match status" value="1"/>
</dbReference>
<dbReference type="SUPFAM" id="SSF57277">
    <property type="entry name" value="Granulin repeat"/>
    <property type="match status" value="1"/>
</dbReference>
<dbReference type="FunFam" id="3.90.70.10:FF:000204">
    <property type="entry name" value="Papain"/>
    <property type="match status" value="1"/>
</dbReference>
<dbReference type="InterPro" id="IPR000668">
    <property type="entry name" value="Peptidase_C1A_C"/>
</dbReference>
<keyword evidence="4" id="KW-0788">Thiol protease</keyword>
<dbReference type="Pfam" id="PF00112">
    <property type="entry name" value="Peptidase_C1"/>
    <property type="match status" value="1"/>
</dbReference>
<dbReference type="PRINTS" id="PR00705">
    <property type="entry name" value="PAPAIN"/>
</dbReference>
<dbReference type="SUPFAM" id="SSF54001">
    <property type="entry name" value="Cysteine proteinases"/>
    <property type="match status" value="1"/>
</dbReference>
<dbReference type="Gene3D" id="1.10.287.2250">
    <property type="match status" value="1"/>
</dbReference>
<keyword evidence="7" id="KW-0325">Glycoprotein</keyword>
<dbReference type="InterPro" id="IPR013201">
    <property type="entry name" value="Prot_inhib_I29"/>
</dbReference>
<feature type="region of interest" description="Disordered" evidence="8">
    <location>
        <begin position="549"/>
        <end position="571"/>
    </location>
</feature>
<dbReference type="GO" id="GO:0008234">
    <property type="term" value="F:cysteine-type peptidase activity"/>
    <property type="evidence" value="ECO:0007669"/>
    <property type="project" value="UniProtKB-KW"/>
</dbReference>
<feature type="compositionally biased region" description="Low complexity" evidence="8">
    <location>
        <begin position="549"/>
        <end position="563"/>
    </location>
</feature>
<evidence type="ECO:0000259" key="10">
    <source>
        <dbReference type="SMART" id="SM00277"/>
    </source>
</evidence>
<accession>A0ABD1L4Q2</accession>
<gene>
    <name evidence="13" type="ORF">Fmac_032382</name>
</gene>
<dbReference type="FunFam" id="2.10.25.160:FF:000002">
    <property type="entry name" value="Cysteine protease 1"/>
    <property type="match status" value="1"/>
</dbReference>
<dbReference type="Proteomes" id="UP001603857">
    <property type="component" value="Unassembled WGS sequence"/>
</dbReference>
<dbReference type="SMART" id="SM00848">
    <property type="entry name" value="Inhibitor_I29"/>
    <property type="match status" value="1"/>
</dbReference>
<feature type="domain" description="Peptidase C1A papain C-terminal" evidence="11">
    <location>
        <begin position="112"/>
        <end position="331"/>
    </location>
</feature>
<evidence type="ECO:0000259" key="11">
    <source>
        <dbReference type="SMART" id="SM00645"/>
    </source>
</evidence>
<evidence type="ECO:0000256" key="7">
    <source>
        <dbReference type="ARBA" id="ARBA00023180"/>
    </source>
</evidence>
<feature type="chain" id="PRO_5044861364" evidence="9">
    <location>
        <begin position="27"/>
        <end position="595"/>
    </location>
</feature>
<dbReference type="InterPro" id="IPR025661">
    <property type="entry name" value="Pept_asp_AS"/>
</dbReference>
<dbReference type="SMART" id="SM00277">
    <property type="entry name" value="GRAN"/>
    <property type="match status" value="1"/>
</dbReference>
<dbReference type="PANTHER" id="PTHR12411">
    <property type="entry name" value="CYSTEINE PROTEASE FAMILY C1-RELATED"/>
    <property type="match status" value="1"/>
</dbReference>
<organism evidence="13 14">
    <name type="scientific">Flemingia macrophylla</name>
    <dbReference type="NCBI Taxonomy" id="520843"/>
    <lineage>
        <taxon>Eukaryota</taxon>
        <taxon>Viridiplantae</taxon>
        <taxon>Streptophyta</taxon>
        <taxon>Embryophyta</taxon>
        <taxon>Tracheophyta</taxon>
        <taxon>Spermatophyta</taxon>
        <taxon>Magnoliopsida</taxon>
        <taxon>eudicotyledons</taxon>
        <taxon>Gunneridae</taxon>
        <taxon>Pentapetalae</taxon>
        <taxon>rosids</taxon>
        <taxon>fabids</taxon>
        <taxon>Fabales</taxon>
        <taxon>Fabaceae</taxon>
        <taxon>Papilionoideae</taxon>
        <taxon>50 kb inversion clade</taxon>
        <taxon>NPAAA clade</taxon>
        <taxon>indigoferoid/millettioid clade</taxon>
        <taxon>Phaseoleae</taxon>
        <taxon>Flemingia</taxon>
    </lineage>
</organism>
<comment type="similarity">
    <text evidence="1">Belongs to the peptidase C1 family.</text>
</comment>
<dbReference type="InterPro" id="IPR038765">
    <property type="entry name" value="Papain-like_cys_pep_sf"/>
</dbReference>
<dbReference type="Pfam" id="PF00396">
    <property type="entry name" value="Granulin"/>
    <property type="match status" value="1"/>
</dbReference>
<feature type="signal peptide" evidence="9">
    <location>
        <begin position="1"/>
        <end position="26"/>
    </location>
</feature>
<dbReference type="InterPro" id="IPR025660">
    <property type="entry name" value="Pept_his_AS"/>
</dbReference>
<dbReference type="Gene3D" id="3.90.70.10">
    <property type="entry name" value="Cysteine proteinases"/>
    <property type="match status" value="1"/>
</dbReference>
<evidence type="ECO:0000256" key="8">
    <source>
        <dbReference type="SAM" id="MobiDB-lite"/>
    </source>
</evidence>
<dbReference type="Gene3D" id="2.10.25.160">
    <property type="entry name" value="Granulin"/>
    <property type="match status" value="1"/>
</dbReference>
<evidence type="ECO:0000256" key="9">
    <source>
        <dbReference type="SAM" id="SignalP"/>
    </source>
</evidence>
<protein>
    <submittedName>
        <fullName evidence="13">Uncharacterized protein</fullName>
    </submittedName>
</protein>
<reference evidence="13 14" key="1">
    <citation type="submission" date="2024-08" db="EMBL/GenBank/DDBJ databases">
        <title>Insights into the chromosomal genome structure of Flemingia macrophylla.</title>
        <authorList>
            <person name="Ding Y."/>
            <person name="Zhao Y."/>
            <person name="Bi W."/>
            <person name="Wu M."/>
            <person name="Zhao G."/>
            <person name="Gong Y."/>
            <person name="Li W."/>
            <person name="Zhang P."/>
        </authorList>
    </citation>
    <scope>NUCLEOTIDE SEQUENCE [LARGE SCALE GENOMIC DNA]</scope>
    <source>
        <strain evidence="13">DYQJB</strain>
        <tissue evidence="13">Leaf</tissue>
    </source>
</reference>
<evidence type="ECO:0000256" key="6">
    <source>
        <dbReference type="ARBA" id="ARBA00023157"/>
    </source>
</evidence>
<proteinExistence type="inferred from homology"/>
<evidence type="ECO:0000256" key="1">
    <source>
        <dbReference type="ARBA" id="ARBA00008455"/>
    </source>
</evidence>
<evidence type="ECO:0000256" key="2">
    <source>
        <dbReference type="ARBA" id="ARBA00022670"/>
    </source>
</evidence>
<keyword evidence="5" id="KW-0865">Zymogen</keyword>
<dbReference type="InterPro" id="IPR013128">
    <property type="entry name" value="Peptidase_C1A"/>
</dbReference>
<keyword evidence="2" id="KW-0645">Protease</keyword>
<dbReference type="Pfam" id="PF08246">
    <property type="entry name" value="Inhibitor_I29"/>
    <property type="match status" value="1"/>
</dbReference>
<keyword evidence="3" id="KW-0378">Hydrolase</keyword>
<dbReference type="PROSITE" id="PS00639">
    <property type="entry name" value="THIOL_PROTEASE_HIS"/>
    <property type="match status" value="1"/>
</dbReference>
<feature type="domain" description="Granulins" evidence="10">
    <location>
        <begin position="354"/>
        <end position="411"/>
    </location>
</feature>
<evidence type="ECO:0000259" key="12">
    <source>
        <dbReference type="SMART" id="SM00848"/>
    </source>
</evidence>
<name>A0ABD1L4Q2_9FABA</name>
<dbReference type="AlphaFoldDB" id="A0ABD1L4Q2"/>
<dbReference type="InterPro" id="IPR037277">
    <property type="entry name" value="Granulin_sf"/>
</dbReference>
<sequence length="595" mass="66271">MGSSNTATILLLLVAAAAAFLSVSWALDMSIISYDNERATWRSEEEVMSLYEQWLVKHGKVYNALGEKEERFQIFKDNLRFIDLHNSQNRTYRLGLNRFADLTNHEYRSRYLGLRVDPKRRMLKARNPSNRYSPRVGSCWAFSAIGAVEGINKIVTGDLISLSEQELVDCDTSYNQGCNGGLMDYAFDFIINNGGIDSEEDYPYQGVDGRCDQYRKNAKVVTINSYEDVTAYDELALKKAVANQPVSVAIEGGGREFQLYASGVFTGRCGTALDHGVVAVGYGTDKGKDYWIVRNSWGSSWGEDGYIRLERNLVSARSGKCGIAIEPSYPIKEGPNPPNPGPSPPSPVNPPNVCDNYYTCADSATCCCIFPYGNFCFEWGCCPLEGATCCDDHYSCCPHDYPVCDIDRGLCLKSQNNPIGVKALKRTPAKPHWTFGGRNKLDCNSPSSVGCSIYASRHQLGERQSATWQLNILTACQANWRNFIPKRLPKFSRFARESSVSNLHELLNWSSESKNGGKESKRGLGRKVGNTLRLTHWELFAANTMNTNTMTTNTMTNNNTTTNSSKNSRGPQKIEMKKMTNNGILLVVTSRNSEK</sequence>
<evidence type="ECO:0000256" key="4">
    <source>
        <dbReference type="ARBA" id="ARBA00022807"/>
    </source>
</evidence>
<keyword evidence="9" id="KW-0732">Signal</keyword>
<keyword evidence="14" id="KW-1185">Reference proteome</keyword>
<dbReference type="InterPro" id="IPR000118">
    <property type="entry name" value="Granulin"/>
</dbReference>
<dbReference type="PROSITE" id="PS00640">
    <property type="entry name" value="THIOL_PROTEASE_ASN"/>
    <property type="match status" value="1"/>
</dbReference>
<dbReference type="CDD" id="cd02248">
    <property type="entry name" value="Peptidase_C1A"/>
    <property type="match status" value="1"/>
</dbReference>
<comment type="caution">
    <text evidence="13">The sequence shown here is derived from an EMBL/GenBank/DDBJ whole genome shotgun (WGS) entry which is preliminary data.</text>
</comment>
<feature type="domain" description="Cathepsin propeptide inhibitor" evidence="12">
    <location>
        <begin position="51"/>
        <end position="107"/>
    </location>
</feature>
<dbReference type="InterPro" id="IPR039417">
    <property type="entry name" value="Peptidase_C1A_papain-like"/>
</dbReference>
<evidence type="ECO:0000313" key="13">
    <source>
        <dbReference type="EMBL" id="KAL2318506.1"/>
    </source>
</evidence>
<dbReference type="GO" id="GO:0006508">
    <property type="term" value="P:proteolysis"/>
    <property type="evidence" value="ECO:0007669"/>
    <property type="project" value="UniProtKB-KW"/>
</dbReference>
<keyword evidence="6" id="KW-1015">Disulfide bond</keyword>